<evidence type="ECO:0000256" key="10">
    <source>
        <dbReference type="ARBA" id="ARBA00022833"/>
    </source>
</evidence>
<dbReference type="PANTHER" id="PTHR21220:SF0">
    <property type="entry name" value="DNA-DEPENDENT METALLOPROTEASE SPRTN"/>
    <property type="match status" value="1"/>
</dbReference>
<dbReference type="GO" id="GO:0005694">
    <property type="term" value="C:chromosome"/>
    <property type="evidence" value="ECO:0007669"/>
    <property type="project" value="UniProtKB-SubCell"/>
</dbReference>
<dbReference type="PROSITE" id="PS51908">
    <property type="entry name" value="ZF_UBZ4"/>
    <property type="match status" value="1"/>
</dbReference>
<dbReference type="PANTHER" id="PTHR21220">
    <property type="entry name" value="DNA-DEPENDENT METALLOPROTEASE SPRTN"/>
    <property type="match status" value="1"/>
</dbReference>
<evidence type="ECO:0000256" key="14">
    <source>
        <dbReference type="ARBA" id="ARBA00030396"/>
    </source>
</evidence>
<comment type="similarity">
    <text evidence="3">Belongs to the Spartan family.</text>
</comment>
<dbReference type="GO" id="GO:0005634">
    <property type="term" value="C:nucleus"/>
    <property type="evidence" value="ECO:0007669"/>
    <property type="project" value="UniProtKB-SubCell"/>
</dbReference>
<dbReference type="Gene3D" id="3.30.160.60">
    <property type="entry name" value="Classic Zinc Finger"/>
    <property type="match status" value="1"/>
</dbReference>
<feature type="compositionally biased region" description="Low complexity" evidence="16">
    <location>
        <begin position="167"/>
        <end position="188"/>
    </location>
</feature>
<dbReference type="OrthoDB" id="5236983at2759"/>
<dbReference type="InterPro" id="IPR006640">
    <property type="entry name" value="SprT-like_domain"/>
</dbReference>
<keyword evidence="6" id="KW-0479">Metal-binding</keyword>
<dbReference type="AlphaFoldDB" id="A0A9J6CJB9"/>
<evidence type="ECO:0000256" key="13">
    <source>
        <dbReference type="ARBA" id="ARBA00023242"/>
    </source>
</evidence>
<keyword evidence="19" id="KW-1185">Reference proteome</keyword>
<comment type="subcellular location">
    <subcellularLocation>
        <location evidence="2">Chromosome</location>
    </subcellularLocation>
    <subcellularLocation>
        <location evidence="1">Nucleus</location>
    </subcellularLocation>
</comment>
<evidence type="ECO:0000256" key="1">
    <source>
        <dbReference type="ARBA" id="ARBA00004123"/>
    </source>
</evidence>
<evidence type="ECO:0000256" key="7">
    <source>
        <dbReference type="ARBA" id="ARBA00022763"/>
    </source>
</evidence>
<keyword evidence="5" id="KW-0645">Protease</keyword>
<dbReference type="Pfam" id="PF10263">
    <property type="entry name" value="SprT-like"/>
    <property type="match status" value="1"/>
</dbReference>
<evidence type="ECO:0000256" key="9">
    <source>
        <dbReference type="ARBA" id="ARBA00022801"/>
    </source>
</evidence>
<proteinExistence type="inferred from homology"/>
<evidence type="ECO:0000259" key="17">
    <source>
        <dbReference type="PROSITE" id="PS51908"/>
    </source>
</evidence>
<protein>
    <recommendedName>
        <fullName evidence="14">Protein with SprT-like domain at the N terminus</fullName>
    </recommendedName>
</protein>
<evidence type="ECO:0000313" key="19">
    <source>
        <dbReference type="Proteomes" id="UP001107558"/>
    </source>
</evidence>
<dbReference type="InterPro" id="IPR006642">
    <property type="entry name" value="Rad18_UBZ4"/>
</dbReference>
<name>A0A9J6CJB9_POLVA</name>
<keyword evidence="8 15" id="KW-0863">Zinc-finger</keyword>
<organism evidence="18 19">
    <name type="scientific">Polypedilum vanderplanki</name>
    <name type="common">Sleeping chironomid midge</name>
    <dbReference type="NCBI Taxonomy" id="319348"/>
    <lineage>
        <taxon>Eukaryota</taxon>
        <taxon>Metazoa</taxon>
        <taxon>Ecdysozoa</taxon>
        <taxon>Arthropoda</taxon>
        <taxon>Hexapoda</taxon>
        <taxon>Insecta</taxon>
        <taxon>Pterygota</taxon>
        <taxon>Neoptera</taxon>
        <taxon>Endopterygota</taxon>
        <taxon>Diptera</taxon>
        <taxon>Nematocera</taxon>
        <taxon>Chironomoidea</taxon>
        <taxon>Chironomidae</taxon>
        <taxon>Chironominae</taxon>
        <taxon>Polypedilum</taxon>
        <taxon>Polypedilum</taxon>
    </lineage>
</organism>
<sequence>MSCVIRLSEPLLKLRSRKELIETLLHEMIHAWNFIRGIHEENGGHGAQFLSKMNEINRLAGTNITVYHTFHDEVELYKTHWWRCDGPCQNRKPFYGFVKRTSNRAPSKNDFWWQQHLTTCGGNFIKVKEPEKKPKKKAEPKKLTSKSISTKKSVEPSKSEDIRKFFSPGSKANGGSNASSSDSSFDESMILNNIKKKQLESQQNGNKVGGSGSGRSRLLDIFNDNNSSKKRKLNHTDDKNVIPTVSLVSPPHPPVQPIRKSIINQIRDEFDDSDDIIFIDDEFDDTIAMPSPSNVLVKMNDEEFCNCPICNKKVKTILINQHLDECLTLEYLK</sequence>
<dbReference type="SMART" id="SM00734">
    <property type="entry name" value="ZnF_Rad18"/>
    <property type="match status" value="1"/>
</dbReference>
<feature type="compositionally biased region" description="Basic and acidic residues" evidence="16">
    <location>
        <begin position="152"/>
        <end position="164"/>
    </location>
</feature>
<evidence type="ECO:0000256" key="3">
    <source>
        <dbReference type="ARBA" id="ARBA00010724"/>
    </source>
</evidence>
<evidence type="ECO:0000256" key="2">
    <source>
        <dbReference type="ARBA" id="ARBA00004286"/>
    </source>
</evidence>
<evidence type="ECO:0000256" key="5">
    <source>
        <dbReference type="ARBA" id="ARBA00022670"/>
    </source>
</evidence>
<evidence type="ECO:0000256" key="11">
    <source>
        <dbReference type="ARBA" id="ARBA00023049"/>
    </source>
</evidence>
<evidence type="ECO:0000313" key="18">
    <source>
        <dbReference type="EMBL" id="KAG5682313.1"/>
    </source>
</evidence>
<accession>A0A9J6CJB9</accession>
<evidence type="ECO:0000256" key="8">
    <source>
        <dbReference type="ARBA" id="ARBA00022771"/>
    </source>
</evidence>
<keyword evidence="7 15" id="KW-0227">DNA damage</keyword>
<evidence type="ECO:0000256" key="6">
    <source>
        <dbReference type="ARBA" id="ARBA00022723"/>
    </source>
</evidence>
<comment type="caution">
    <text evidence="18">The sequence shown here is derived from an EMBL/GenBank/DDBJ whole genome shotgun (WGS) entry which is preliminary data.</text>
</comment>
<reference evidence="18" key="1">
    <citation type="submission" date="2021-03" db="EMBL/GenBank/DDBJ databases">
        <title>Chromosome level genome of the anhydrobiotic midge Polypedilum vanderplanki.</title>
        <authorList>
            <person name="Yoshida Y."/>
            <person name="Kikawada T."/>
            <person name="Gusev O."/>
        </authorList>
    </citation>
    <scope>NUCLEOTIDE SEQUENCE</scope>
    <source>
        <strain evidence="18">NIAS01</strain>
        <tissue evidence="18">Whole body or cell culture</tissue>
    </source>
</reference>
<dbReference type="Proteomes" id="UP001107558">
    <property type="component" value="Chromosome 1"/>
</dbReference>
<dbReference type="GO" id="GO:0031593">
    <property type="term" value="F:polyubiquitin modification-dependent protein binding"/>
    <property type="evidence" value="ECO:0007669"/>
    <property type="project" value="TreeGrafter"/>
</dbReference>
<keyword evidence="11" id="KW-0482">Metalloprotease</keyword>
<evidence type="ECO:0000256" key="4">
    <source>
        <dbReference type="ARBA" id="ARBA00022454"/>
    </source>
</evidence>
<keyword evidence="13" id="KW-0539">Nucleus</keyword>
<dbReference type="Pfam" id="PF22934">
    <property type="entry name" value="SPRTN_ZBD"/>
    <property type="match status" value="1"/>
</dbReference>
<evidence type="ECO:0000256" key="15">
    <source>
        <dbReference type="PROSITE-ProRule" id="PRU01256"/>
    </source>
</evidence>
<gene>
    <name evidence="18" type="ORF">PVAND_011672</name>
</gene>
<dbReference type="InterPro" id="IPR044245">
    <property type="entry name" value="Spartan"/>
</dbReference>
<dbReference type="InterPro" id="IPR055220">
    <property type="entry name" value="SPRTN_ZBD"/>
</dbReference>
<dbReference type="SMART" id="SM00731">
    <property type="entry name" value="SprT"/>
    <property type="match status" value="1"/>
</dbReference>
<dbReference type="EMBL" id="JADBJN010000001">
    <property type="protein sequence ID" value="KAG5682313.1"/>
    <property type="molecule type" value="Genomic_DNA"/>
</dbReference>
<dbReference type="GO" id="GO:0008270">
    <property type="term" value="F:zinc ion binding"/>
    <property type="evidence" value="ECO:0007669"/>
    <property type="project" value="UniProtKB-KW"/>
</dbReference>
<keyword evidence="12 15" id="KW-0234">DNA repair</keyword>
<keyword evidence="10" id="KW-0862">Zinc</keyword>
<keyword evidence="4" id="KW-0158">Chromosome</keyword>
<evidence type="ECO:0000256" key="12">
    <source>
        <dbReference type="ARBA" id="ARBA00023204"/>
    </source>
</evidence>
<keyword evidence="9" id="KW-0378">Hydrolase</keyword>
<dbReference type="GO" id="GO:0003697">
    <property type="term" value="F:single-stranded DNA binding"/>
    <property type="evidence" value="ECO:0007669"/>
    <property type="project" value="InterPro"/>
</dbReference>
<dbReference type="GO" id="GO:0006281">
    <property type="term" value="P:DNA repair"/>
    <property type="evidence" value="ECO:0007669"/>
    <property type="project" value="UniProtKB-KW"/>
</dbReference>
<dbReference type="GO" id="GO:0006508">
    <property type="term" value="P:proteolysis"/>
    <property type="evidence" value="ECO:0007669"/>
    <property type="project" value="UniProtKB-KW"/>
</dbReference>
<feature type="region of interest" description="Disordered" evidence="16">
    <location>
        <begin position="124"/>
        <end position="217"/>
    </location>
</feature>
<feature type="domain" description="UBZ4-type" evidence="17">
    <location>
        <begin position="304"/>
        <end position="331"/>
    </location>
</feature>
<dbReference type="GO" id="GO:0004222">
    <property type="term" value="F:metalloendopeptidase activity"/>
    <property type="evidence" value="ECO:0007669"/>
    <property type="project" value="InterPro"/>
</dbReference>
<evidence type="ECO:0000256" key="16">
    <source>
        <dbReference type="SAM" id="MobiDB-lite"/>
    </source>
</evidence>